<dbReference type="SUPFAM" id="SSF55785">
    <property type="entry name" value="PYP-like sensor domain (PAS domain)"/>
    <property type="match status" value="1"/>
</dbReference>
<comment type="catalytic activity">
    <reaction evidence="1">
        <text>ATP + protein L-histidine = ADP + protein N-phospho-L-histidine.</text>
        <dbReference type="EC" id="2.7.13.3"/>
    </reaction>
</comment>
<dbReference type="PRINTS" id="PR00344">
    <property type="entry name" value="BCTRLSENSOR"/>
</dbReference>
<dbReference type="PROSITE" id="PS50112">
    <property type="entry name" value="PAS"/>
    <property type="match status" value="1"/>
</dbReference>
<dbReference type="PANTHER" id="PTHR43711">
    <property type="entry name" value="TWO-COMPONENT HISTIDINE KINASE"/>
    <property type="match status" value="1"/>
</dbReference>
<dbReference type="InterPro" id="IPR036097">
    <property type="entry name" value="HisK_dim/P_sf"/>
</dbReference>
<dbReference type="Gene3D" id="3.30.450.20">
    <property type="entry name" value="PAS domain"/>
    <property type="match status" value="1"/>
</dbReference>
<evidence type="ECO:0000256" key="3">
    <source>
        <dbReference type="ARBA" id="ARBA00022553"/>
    </source>
</evidence>
<dbReference type="PROSITE" id="PS50109">
    <property type="entry name" value="HIS_KIN"/>
    <property type="match status" value="1"/>
</dbReference>
<evidence type="ECO:0000256" key="1">
    <source>
        <dbReference type="ARBA" id="ARBA00000085"/>
    </source>
</evidence>
<dbReference type="Pfam" id="PF00512">
    <property type="entry name" value="HisKA"/>
    <property type="match status" value="1"/>
</dbReference>
<dbReference type="InterPro" id="IPR036890">
    <property type="entry name" value="HATPase_C_sf"/>
</dbReference>
<dbReference type="CDD" id="cd00082">
    <property type="entry name" value="HisKA"/>
    <property type="match status" value="1"/>
</dbReference>
<dbReference type="SUPFAM" id="SSF55874">
    <property type="entry name" value="ATPase domain of HSP90 chaperone/DNA topoisomerase II/histidine kinase"/>
    <property type="match status" value="1"/>
</dbReference>
<sequence>MDEIKKKIRFINFIVSILVIFVILIYFWRDQFTRSLPYFLIVFSLLLISDKRIFHYILGILTFLTIIFDYFISTNSVNSDIFDVSEGLVILFTIWIGIYLNYQHKHALNKKIGEIKWHSAIFETINEGILIINQAGEIIMANRYAEELFGYSKNELKGKKVESLIPDRISGQHAGPKDRYYQLLNSPLRKENREFHAIHKNSYEFPIEISLGYSTVEADEMVIVFVKNISEGKKAEAQLLKVKAHSNKLNQDLEFRLNERKGNLEEELKTLKENNKSLTKMEEELIRALERERELGELKSRFVTMASHEFRTPLSTILSSVFLLENFSQEQLEQSKTSHLQRIRRSVNNMTTILNEFLSLSKLEEGRISPSYSNTNIRLCVQEIMEELELIKKTDQQIRYTHEGSLETFYLDPQFLRNILINLLSNAIKFSDPSEAIELISKADAGQLIIKVIDHGMGIPEQEKKYLFNRFFRAKNANNIEGTGLGLNIVKKYVDLMKGTVVVESQLNQGSTFIVTIPSNPDFSDFQKQE</sequence>
<evidence type="ECO:0000259" key="10">
    <source>
        <dbReference type="PROSITE" id="PS50112"/>
    </source>
</evidence>
<dbReference type="Gene3D" id="1.10.287.130">
    <property type="match status" value="1"/>
</dbReference>
<dbReference type="InterPro" id="IPR004358">
    <property type="entry name" value="Sig_transdc_His_kin-like_C"/>
</dbReference>
<evidence type="ECO:0000313" key="12">
    <source>
        <dbReference type="Proteomes" id="UP001236663"/>
    </source>
</evidence>
<keyword evidence="8" id="KW-1133">Transmembrane helix</keyword>
<dbReference type="InterPro" id="IPR003594">
    <property type="entry name" value="HATPase_dom"/>
</dbReference>
<comment type="caution">
    <text evidence="11">The sequence shown here is derived from an EMBL/GenBank/DDBJ whole genome shotgun (WGS) entry which is preliminary data.</text>
</comment>
<keyword evidence="8" id="KW-0812">Transmembrane</keyword>
<dbReference type="Pfam" id="PF02518">
    <property type="entry name" value="HATPase_c"/>
    <property type="match status" value="1"/>
</dbReference>
<dbReference type="EMBL" id="JAUFQS010000047">
    <property type="protein sequence ID" value="MDN3690153.1"/>
    <property type="molecule type" value="Genomic_DNA"/>
</dbReference>
<dbReference type="CDD" id="cd00130">
    <property type="entry name" value="PAS"/>
    <property type="match status" value="1"/>
</dbReference>
<feature type="transmembrane region" description="Helical" evidence="8">
    <location>
        <begin position="7"/>
        <end position="26"/>
    </location>
</feature>
<dbReference type="InterPro" id="IPR000014">
    <property type="entry name" value="PAS"/>
</dbReference>
<proteinExistence type="predicted"/>
<dbReference type="InterPro" id="IPR050736">
    <property type="entry name" value="Sensor_HK_Regulatory"/>
</dbReference>
<evidence type="ECO:0000256" key="2">
    <source>
        <dbReference type="ARBA" id="ARBA00012438"/>
    </source>
</evidence>
<dbReference type="InterPro" id="IPR035965">
    <property type="entry name" value="PAS-like_dom_sf"/>
</dbReference>
<dbReference type="PANTHER" id="PTHR43711:SF26">
    <property type="entry name" value="SENSOR HISTIDINE KINASE RCSC"/>
    <property type="match status" value="1"/>
</dbReference>
<dbReference type="EC" id="2.7.13.3" evidence="2"/>
<keyword evidence="12" id="KW-1185">Reference proteome</keyword>
<dbReference type="InterPro" id="IPR003661">
    <property type="entry name" value="HisK_dim/P_dom"/>
</dbReference>
<dbReference type="SUPFAM" id="SSF47384">
    <property type="entry name" value="Homodimeric domain of signal transducing histidine kinase"/>
    <property type="match status" value="1"/>
</dbReference>
<keyword evidence="7" id="KW-0175">Coiled coil</keyword>
<dbReference type="NCBIfam" id="TIGR00229">
    <property type="entry name" value="sensory_box"/>
    <property type="match status" value="1"/>
</dbReference>
<feature type="coiled-coil region" evidence="7">
    <location>
        <begin position="254"/>
        <end position="291"/>
    </location>
</feature>
<evidence type="ECO:0000256" key="8">
    <source>
        <dbReference type="SAM" id="Phobius"/>
    </source>
</evidence>
<dbReference type="SMART" id="SM00388">
    <property type="entry name" value="HisKA"/>
    <property type="match status" value="1"/>
</dbReference>
<dbReference type="RefSeq" id="WP_163383338.1">
    <property type="nucleotide sequence ID" value="NZ_JAUFQS010000047.1"/>
</dbReference>
<accession>A0ABT8CEE5</accession>
<name>A0ABT8CEE5_9BACT</name>
<dbReference type="SMART" id="SM00091">
    <property type="entry name" value="PAS"/>
    <property type="match status" value="1"/>
</dbReference>
<keyword evidence="3" id="KW-0597">Phosphoprotein</keyword>
<dbReference type="GO" id="GO:0004673">
    <property type="term" value="F:protein histidine kinase activity"/>
    <property type="evidence" value="ECO:0007669"/>
    <property type="project" value="UniProtKB-EC"/>
</dbReference>
<keyword evidence="6" id="KW-0902">Two-component regulatory system</keyword>
<dbReference type="Proteomes" id="UP001236663">
    <property type="component" value="Unassembled WGS sequence"/>
</dbReference>
<dbReference type="CDD" id="cd00075">
    <property type="entry name" value="HATPase"/>
    <property type="match status" value="1"/>
</dbReference>
<feature type="domain" description="Histidine kinase" evidence="9">
    <location>
        <begin position="305"/>
        <end position="521"/>
    </location>
</feature>
<feature type="transmembrane region" description="Helical" evidence="8">
    <location>
        <begin position="53"/>
        <end position="72"/>
    </location>
</feature>
<keyword evidence="8" id="KW-0472">Membrane</keyword>
<reference evidence="12" key="1">
    <citation type="journal article" date="2019" name="Int. J. Syst. Evol. Microbiol.">
        <title>The Global Catalogue of Microorganisms (GCM) 10K type strain sequencing project: providing services to taxonomists for standard genome sequencing and annotation.</title>
        <authorList>
            <consortium name="The Broad Institute Genomics Platform"/>
            <consortium name="The Broad Institute Genome Sequencing Center for Infectious Disease"/>
            <person name="Wu L."/>
            <person name="Ma J."/>
        </authorList>
    </citation>
    <scope>NUCLEOTIDE SEQUENCE [LARGE SCALE GENOMIC DNA]</scope>
    <source>
        <strain evidence="12">CECT 7706</strain>
    </source>
</reference>
<evidence type="ECO:0000256" key="6">
    <source>
        <dbReference type="ARBA" id="ARBA00023012"/>
    </source>
</evidence>
<dbReference type="SMART" id="SM00387">
    <property type="entry name" value="HATPase_c"/>
    <property type="match status" value="1"/>
</dbReference>
<dbReference type="InterPro" id="IPR005467">
    <property type="entry name" value="His_kinase_dom"/>
</dbReference>
<organism evidence="11 12">
    <name type="scientific">Cyclobacterium jeungdonense</name>
    <dbReference type="NCBI Taxonomy" id="708087"/>
    <lineage>
        <taxon>Bacteria</taxon>
        <taxon>Pseudomonadati</taxon>
        <taxon>Bacteroidota</taxon>
        <taxon>Cytophagia</taxon>
        <taxon>Cytophagales</taxon>
        <taxon>Cyclobacteriaceae</taxon>
        <taxon>Cyclobacterium</taxon>
    </lineage>
</organism>
<keyword evidence="5 11" id="KW-0418">Kinase</keyword>
<gene>
    <name evidence="11" type="ORF">QWZ15_20195</name>
</gene>
<dbReference type="Pfam" id="PF13426">
    <property type="entry name" value="PAS_9"/>
    <property type="match status" value="1"/>
</dbReference>
<evidence type="ECO:0000259" key="9">
    <source>
        <dbReference type="PROSITE" id="PS50109"/>
    </source>
</evidence>
<protein>
    <recommendedName>
        <fullName evidence="2">histidine kinase</fullName>
        <ecNumber evidence="2">2.7.13.3</ecNumber>
    </recommendedName>
</protein>
<evidence type="ECO:0000256" key="5">
    <source>
        <dbReference type="ARBA" id="ARBA00022777"/>
    </source>
</evidence>
<feature type="domain" description="PAS" evidence="10">
    <location>
        <begin position="121"/>
        <end position="167"/>
    </location>
</feature>
<feature type="transmembrane region" description="Helical" evidence="8">
    <location>
        <begin position="84"/>
        <end position="102"/>
    </location>
</feature>
<evidence type="ECO:0000313" key="11">
    <source>
        <dbReference type="EMBL" id="MDN3690153.1"/>
    </source>
</evidence>
<dbReference type="Gene3D" id="3.30.565.10">
    <property type="entry name" value="Histidine kinase-like ATPase, C-terminal domain"/>
    <property type="match status" value="1"/>
</dbReference>
<keyword evidence="4 11" id="KW-0808">Transferase</keyword>
<evidence type="ECO:0000256" key="4">
    <source>
        <dbReference type="ARBA" id="ARBA00022679"/>
    </source>
</evidence>
<evidence type="ECO:0000256" key="7">
    <source>
        <dbReference type="SAM" id="Coils"/>
    </source>
</evidence>